<dbReference type="RefSeq" id="XP_067525758.1">
    <property type="nucleotide sequence ID" value="XM_067669657.1"/>
</dbReference>
<dbReference type="AlphaFoldDB" id="I1CPI2"/>
<evidence type="ECO:0000313" key="2">
    <source>
        <dbReference type="EMBL" id="EIE90362.1"/>
    </source>
</evidence>
<dbReference type="EMBL" id="CH476746">
    <property type="protein sequence ID" value="EIE90362.1"/>
    <property type="molecule type" value="Genomic_DNA"/>
</dbReference>
<dbReference type="Proteomes" id="UP000009138">
    <property type="component" value="Unassembled WGS sequence"/>
</dbReference>
<dbReference type="InParanoid" id="I1CPI2"/>
<organism evidence="2 3">
    <name type="scientific">Rhizopus delemar (strain RA 99-880 / ATCC MYA-4621 / FGSC 9543 / NRRL 43880)</name>
    <name type="common">Mucormycosis agent</name>
    <name type="synonym">Rhizopus arrhizus var. delemar</name>
    <dbReference type="NCBI Taxonomy" id="246409"/>
    <lineage>
        <taxon>Eukaryota</taxon>
        <taxon>Fungi</taxon>
        <taxon>Fungi incertae sedis</taxon>
        <taxon>Mucoromycota</taxon>
        <taxon>Mucoromycotina</taxon>
        <taxon>Mucoromycetes</taxon>
        <taxon>Mucorales</taxon>
        <taxon>Mucorineae</taxon>
        <taxon>Rhizopodaceae</taxon>
        <taxon>Rhizopus</taxon>
    </lineage>
</organism>
<evidence type="ECO:0000313" key="3">
    <source>
        <dbReference type="Proteomes" id="UP000009138"/>
    </source>
</evidence>
<name>I1CPI2_RHIO9</name>
<feature type="chain" id="PRO_5003638766" evidence="1">
    <location>
        <begin position="20"/>
        <end position="57"/>
    </location>
</feature>
<proteinExistence type="predicted"/>
<dbReference type="GeneID" id="93622038"/>
<reference evidence="2 3" key="1">
    <citation type="journal article" date="2009" name="PLoS Genet.">
        <title>Genomic analysis of the basal lineage fungus Rhizopus oryzae reveals a whole-genome duplication.</title>
        <authorList>
            <person name="Ma L.-J."/>
            <person name="Ibrahim A.S."/>
            <person name="Skory C."/>
            <person name="Grabherr M.G."/>
            <person name="Burger G."/>
            <person name="Butler M."/>
            <person name="Elias M."/>
            <person name="Idnurm A."/>
            <person name="Lang B.F."/>
            <person name="Sone T."/>
            <person name="Abe A."/>
            <person name="Calvo S.E."/>
            <person name="Corrochano L.M."/>
            <person name="Engels R."/>
            <person name="Fu J."/>
            <person name="Hansberg W."/>
            <person name="Kim J.-M."/>
            <person name="Kodira C.D."/>
            <person name="Koehrsen M.J."/>
            <person name="Liu B."/>
            <person name="Miranda-Saavedra D."/>
            <person name="O'Leary S."/>
            <person name="Ortiz-Castellanos L."/>
            <person name="Poulter R."/>
            <person name="Rodriguez-Romero J."/>
            <person name="Ruiz-Herrera J."/>
            <person name="Shen Y.-Q."/>
            <person name="Zeng Q."/>
            <person name="Galagan J."/>
            <person name="Birren B.W."/>
            <person name="Cuomo C.A."/>
            <person name="Wickes B.L."/>
        </authorList>
    </citation>
    <scope>NUCLEOTIDE SEQUENCE [LARGE SCALE GENOMIC DNA]</scope>
    <source>
        <strain evidence="3">RA 99-880 / ATCC MYA-4621 / FGSC 9543 / NRRL 43880</strain>
    </source>
</reference>
<sequence length="57" mass="5694">MRLSLIFFGLSSVFMIVSSVPLSSIGLEKRKLDSAIQAAADAAGQAEGAAGGGGELP</sequence>
<keyword evidence="1" id="KW-0732">Signal</keyword>
<protein>
    <submittedName>
        <fullName evidence="2">Uncharacterized protein</fullName>
    </submittedName>
</protein>
<keyword evidence="3" id="KW-1185">Reference proteome</keyword>
<accession>I1CPI2</accession>
<dbReference type="VEuPathDB" id="FungiDB:RO3G_15073"/>
<gene>
    <name evidence="2" type="ORF">RO3G_15073</name>
</gene>
<evidence type="ECO:0000256" key="1">
    <source>
        <dbReference type="SAM" id="SignalP"/>
    </source>
</evidence>
<feature type="signal peptide" evidence="1">
    <location>
        <begin position="1"/>
        <end position="19"/>
    </location>
</feature>